<evidence type="ECO:0000313" key="1">
    <source>
        <dbReference type="EMBL" id="KAI3778902.1"/>
    </source>
</evidence>
<reference evidence="1 2" key="2">
    <citation type="journal article" date="2022" name="Mol. Ecol. Resour.">
        <title>The genomes of chicory, endive, great burdock and yacon provide insights into Asteraceae paleo-polyploidization history and plant inulin production.</title>
        <authorList>
            <person name="Fan W."/>
            <person name="Wang S."/>
            <person name="Wang H."/>
            <person name="Wang A."/>
            <person name="Jiang F."/>
            <person name="Liu H."/>
            <person name="Zhao H."/>
            <person name="Xu D."/>
            <person name="Zhang Y."/>
        </authorList>
    </citation>
    <scope>NUCLEOTIDE SEQUENCE [LARGE SCALE GENOMIC DNA]</scope>
    <source>
        <strain evidence="2">cv. Punajuju</strain>
        <tissue evidence="1">Leaves</tissue>
    </source>
</reference>
<keyword evidence="2" id="KW-1185">Reference proteome</keyword>
<dbReference type="Proteomes" id="UP001055811">
    <property type="component" value="Linkage Group LG02"/>
</dbReference>
<gene>
    <name evidence="1" type="ORF">L2E82_08291</name>
</gene>
<sequence>MDEETTCLVVAGRRVCGVPLRYLGRQKTGMVWDVARVVGATGVEQGGGTKACRRRGRKAGDGAVAKSARAPRNAEHIFTLATHPLSLFTPQATMLLIILFTFTHLCHSATINSGNHHFLKLPLLHINPLQSPSQAFTSDSARLSALLSTLHRKPNLPVTSGAYAGAGQYFVTLHLGTPPQRLLLIADTGSDLIWVTCSACRDDCNLTRPPHSAFLARHSSSYCLHHCFDSACRLVPHPRPSVACNRTRLHSPCRYEYSYADGSITNGFFAKETTSFNSSSGELLQHDSLRFGCGFKISGPSVSGPSFNGAQGVMGLGRGAISFVTQLGRRFGNKFSYCLKDYTIAPPPTSYLLIGKGAGNSRMRYTPLLTNPLSSPFYYIGIQNVYVDNVKLRVSPSVWDIDTMGNGGTIVDSGTTLTFLPDTAYRHVVAAFRRRVKLPTPEGSPPNFDLCFNVSGIQRPSLPKLSFKLVGNSLFSPPVGNYFIDTAPDVKCLALQPVTSAGGFSVIGNLMQQGFLLEFDIGRSRLGFSRSGCSTA</sequence>
<reference evidence="2" key="1">
    <citation type="journal article" date="2022" name="Mol. Ecol. Resour.">
        <title>The genomes of chicory, endive, great burdock and yacon provide insights into Asteraceae palaeo-polyploidization history and plant inulin production.</title>
        <authorList>
            <person name="Fan W."/>
            <person name="Wang S."/>
            <person name="Wang H."/>
            <person name="Wang A."/>
            <person name="Jiang F."/>
            <person name="Liu H."/>
            <person name="Zhao H."/>
            <person name="Xu D."/>
            <person name="Zhang Y."/>
        </authorList>
    </citation>
    <scope>NUCLEOTIDE SEQUENCE [LARGE SCALE GENOMIC DNA]</scope>
    <source>
        <strain evidence="2">cv. Punajuju</strain>
    </source>
</reference>
<accession>A0ACB9G820</accession>
<evidence type="ECO:0000313" key="2">
    <source>
        <dbReference type="Proteomes" id="UP001055811"/>
    </source>
</evidence>
<proteinExistence type="predicted"/>
<dbReference type="EMBL" id="CM042010">
    <property type="protein sequence ID" value="KAI3778902.1"/>
    <property type="molecule type" value="Genomic_DNA"/>
</dbReference>
<organism evidence="1 2">
    <name type="scientific">Cichorium intybus</name>
    <name type="common">Chicory</name>
    <dbReference type="NCBI Taxonomy" id="13427"/>
    <lineage>
        <taxon>Eukaryota</taxon>
        <taxon>Viridiplantae</taxon>
        <taxon>Streptophyta</taxon>
        <taxon>Embryophyta</taxon>
        <taxon>Tracheophyta</taxon>
        <taxon>Spermatophyta</taxon>
        <taxon>Magnoliopsida</taxon>
        <taxon>eudicotyledons</taxon>
        <taxon>Gunneridae</taxon>
        <taxon>Pentapetalae</taxon>
        <taxon>asterids</taxon>
        <taxon>campanulids</taxon>
        <taxon>Asterales</taxon>
        <taxon>Asteraceae</taxon>
        <taxon>Cichorioideae</taxon>
        <taxon>Cichorieae</taxon>
        <taxon>Cichoriinae</taxon>
        <taxon>Cichorium</taxon>
    </lineage>
</organism>
<protein>
    <submittedName>
        <fullName evidence="1">Uncharacterized protein</fullName>
    </submittedName>
</protein>
<name>A0ACB9G820_CICIN</name>
<comment type="caution">
    <text evidence="1">The sequence shown here is derived from an EMBL/GenBank/DDBJ whole genome shotgun (WGS) entry which is preliminary data.</text>
</comment>